<evidence type="ECO:0000256" key="2">
    <source>
        <dbReference type="SAM" id="Phobius"/>
    </source>
</evidence>
<sequence>MDRSYPRTYPYSRRLEQRLRFQRRALAGVSIAIAAGALAYAILPEPAPYATLAEFSAMPAVAAAPAPALDATPAARRVYRYSVVPGGALDRAELAQVIRSDRLVAAHYADFDVERAYAATVSAPRAVYVSYRKDGKIYWTKKKVMLQSGETLLTDGRNEMRARCANRISDQPRFPVEQDAPSPETLDLLVKEEPAGDGSSIAFVGMPDFEDDVPGLGRQPHLPSGPANPPPAPTPQPSRPPIAGSPAPGLSWPPMGWFANPGLPPLAVHLPDTQLLASLTPPPLAHWTSVQPDPLLDTGPGDPLPPPLVDPEPFVPRPDPGQPTPPNPALDSPPSDVPEPSSAWLAGAAFLAMLMHSRKRGRPAAGKPG</sequence>
<keyword evidence="2" id="KW-1133">Transmembrane helix</keyword>
<evidence type="ECO:0008006" key="5">
    <source>
        <dbReference type="Google" id="ProtNLM"/>
    </source>
</evidence>
<accession>A0ABW0MJW1</accession>
<evidence type="ECO:0000256" key="1">
    <source>
        <dbReference type="SAM" id="MobiDB-lite"/>
    </source>
</evidence>
<feature type="compositionally biased region" description="Low complexity" evidence="1">
    <location>
        <begin position="332"/>
        <end position="342"/>
    </location>
</feature>
<comment type="caution">
    <text evidence="3">The sequence shown here is derived from an EMBL/GenBank/DDBJ whole genome shotgun (WGS) entry which is preliminary data.</text>
</comment>
<feature type="region of interest" description="Disordered" evidence="1">
    <location>
        <begin position="200"/>
        <end position="248"/>
    </location>
</feature>
<keyword evidence="4" id="KW-1185">Reference proteome</keyword>
<feature type="compositionally biased region" description="Low complexity" evidence="1">
    <location>
        <begin position="292"/>
        <end position="301"/>
    </location>
</feature>
<name>A0ABW0MJW1_9BURK</name>
<reference evidence="4" key="1">
    <citation type="journal article" date="2019" name="Int. J. Syst. Evol. Microbiol.">
        <title>The Global Catalogue of Microorganisms (GCM) 10K type strain sequencing project: providing services to taxonomists for standard genome sequencing and annotation.</title>
        <authorList>
            <consortium name="The Broad Institute Genomics Platform"/>
            <consortium name="The Broad Institute Genome Sequencing Center for Infectious Disease"/>
            <person name="Wu L."/>
            <person name="Ma J."/>
        </authorList>
    </citation>
    <scope>NUCLEOTIDE SEQUENCE [LARGE SCALE GENOMIC DNA]</scope>
    <source>
        <strain evidence="4">CCUG 43111</strain>
    </source>
</reference>
<feature type="compositionally biased region" description="Pro residues" evidence="1">
    <location>
        <begin position="302"/>
        <end position="328"/>
    </location>
</feature>
<dbReference type="RefSeq" id="WP_379753352.1">
    <property type="nucleotide sequence ID" value="NZ_JBHSMR010000013.1"/>
</dbReference>
<evidence type="ECO:0000313" key="4">
    <source>
        <dbReference type="Proteomes" id="UP001596101"/>
    </source>
</evidence>
<proteinExistence type="predicted"/>
<gene>
    <name evidence="3" type="ORF">ACFPQ5_08155</name>
</gene>
<feature type="transmembrane region" description="Helical" evidence="2">
    <location>
        <begin position="21"/>
        <end position="43"/>
    </location>
</feature>
<keyword evidence="2" id="KW-0472">Membrane</keyword>
<feature type="region of interest" description="Disordered" evidence="1">
    <location>
        <begin position="288"/>
        <end position="342"/>
    </location>
</feature>
<keyword evidence="2" id="KW-0812">Transmembrane</keyword>
<evidence type="ECO:0000313" key="3">
    <source>
        <dbReference type="EMBL" id="MFC5478158.1"/>
    </source>
</evidence>
<dbReference type="Proteomes" id="UP001596101">
    <property type="component" value="Unassembled WGS sequence"/>
</dbReference>
<protein>
    <recommendedName>
        <fullName evidence="5">PEP-CTERM protein-sorting domain-containing protein</fullName>
    </recommendedName>
</protein>
<organism evidence="3 4">
    <name type="scientific">Massilia suwonensis</name>
    <dbReference type="NCBI Taxonomy" id="648895"/>
    <lineage>
        <taxon>Bacteria</taxon>
        <taxon>Pseudomonadati</taxon>
        <taxon>Pseudomonadota</taxon>
        <taxon>Betaproteobacteria</taxon>
        <taxon>Burkholderiales</taxon>
        <taxon>Oxalobacteraceae</taxon>
        <taxon>Telluria group</taxon>
        <taxon>Massilia</taxon>
    </lineage>
</organism>
<dbReference type="EMBL" id="JBHSMR010000013">
    <property type="protein sequence ID" value="MFC5478158.1"/>
    <property type="molecule type" value="Genomic_DNA"/>
</dbReference>
<feature type="compositionally biased region" description="Pro residues" evidence="1">
    <location>
        <begin position="226"/>
        <end position="240"/>
    </location>
</feature>